<name>A0A2A9ML64_BESBE</name>
<dbReference type="VEuPathDB" id="ToxoDB:BESB_049480"/>
<reference evidence="4 5" key="1">
    <citation type="submission" date="2017-09" db="EMBL/GenBank/DDBJ databases">
        <title>Genome sequencing of Besnoitia besnoiti strain Bb-Ger1.</title>
        <authorList>
            <person name="Schares G."/>
            <person name="Venepally P."/>
            <person name="Lorenzi H.A."/>
        </authorList>
    </citation>
    <scope>NUCLEOTIDE SEQUENCE [LARGE SCALE GENOMIC DNA]</scope>
    <source>
        <strain evidence="4 5">Bb-Ger1</strain>
    </source>
</reference>
<keyword evidence="3" id="KW-0732">Signal</keyword>
<gene>
    <name evidence="4" type="ORF">BESB_049480</name>
</gene>
<evidence type="ECO:0000256" key="3">
    <source>
        <dbReference type="SAM" id="SignalP"/>
    </source>
</evidence>
<feature type="compositionally biased region" description="Basic and acidic residues" evidence="1">
    <location>
        <begin position="47"/>
        <end position="60"/>
    </location>
</feature>
<keyword evidence="5" id="KW-1185">Reference proteome</keyword>
<proteinExistence type="predicted"/>
<feature type="chain" id="PRO_5012970552" description="Toxoplasma gondii family B protein" evidence="3">
    <location>
        <begin position="29"/>
        <end position="170"/>
    </location>
</feature>
<keyword evidence="2" id="KW-1133">Transmembrane helix</keyword>
<evidence type="ECO:0000313" key="4">
    <source>
        <dbReference type="EMBL" id="PFH36756.1"/>
    </source>
</evidence>
<evidence type="ECO:0008006" key="6">
    <source>
        <dbReference type="Google" id="ProtNLM"/>
    </source>
</evidence>
<feature type="signal peptide" evidence="3">
    <location>
        <begin position="1"/>
        <end position="28"/>
    </location>
</feature>
<keyword evidence="2" id="KW-0812">Transmembrane</keyword>
<evidence type="ECO:0000313" key="5">
    <source>
        <dbReference type="Proteomes" id="UP000224006"/>
    </source>
</evidence>
<feature type="region of interest" description="Disordered" evidence="1">
    <location>
        <begin position="113"/>
        <end position="149"/>
    </location>
</feature>
<dbReference type="EMBL" id="NWUJ01000003">
    <property type="protein sequence ID" value="PFH36756.1"/>
    <property type="molecule type" value="Genomic_DNA"/>
</dbReference>
<dbReference type="KEGG" id="bbes:BESB_049480"/>
<dbReference type="AlphaFoldDB" id="A0A2A9ML64"/>
<dbReference type="RefSeq" id="XP_029220765.1">
    <property type="nucleotide sequence ID" value="XM_029363399.1"/>
</dbReference>
<accession>A0A2A9ML64</accession>
<feature type="transmembrane region" description="Helical" evidence="2">
    <location>
        <begin position="89"/>
        <end position="106"/>
    </location>
</feature>
<comment type="caution">
    <text evidence="4">The sequence shown here is derived from an EMBL/GenBank/DDBJ whole genome shotgun (WGS) entry which is preliminary data.</text>
</comment>
<dbReference type="GeneID" id="40309878"/>
<organism evidence="4 5">
    <name type="scientific">Besnoitia besnoiti</name>
    <name type="common">Apicomplexan protozoan</name>
    <dbReference type="NCBI Taxonomy" id="94643"/>
    <lineage>
        <taxon>Eukaryota</taxon>
        <taxon>Sar</taxon>
        <taxon>Alveolata</taxon>
        <taxon>Apicomplexa</taxon>
        <taxon>Conoidasida</taxon>
        <taxon>Coccidia</taxon>
        <taxon>Eucoccidiorida</taxon>
        <taxon>Eimeriorina</taxon>
        <taxon>Sarcocystidae</taxon>
        <taxon>Besnoitia</taxon>
    </lineage>
</organism>
<evidence type="ECO:0000256" key="2">
    <source>
        <dbReference type="SAM" id="Phobius"/>
    </source>
</evidence>
<dbReference type="Proteomes" id="UP000224006">
    <property type="component" value="Chromosome III"/>
</dbReference>
<sequence length="170" mass="18061">MKAVALHFQLLLGVQLLALFSGFVPCWCADVGPPQASPPTANALHESTPHAEEHHSDLDGKGSVAFSGARAIGALGKKRIMSLKKSGRIVVLLAFAFTVLGMSAWIRRCRPSRSGLPAQDGRTPRLLAAGGDEDKARSSEGSGECVRHSTMTLKSPVIWGSEDVVPHLSR</sequence>
<feature type="region of interest" description="Disordered" evidence="1">
    <location>
        <begin position="37"/>
        <end position="60"/>
    </location>
</feature>
<evidence type="ECO:0000256" key="1">
    <source>
        <dbReference type="SAM" id="MobiDB-lite"/>
    </source>
</evidence>
<protein>
    <recommendedName>
        <fullName evidence="6">Toxoplasma gondii family B protein</fullName>
    </recommendedName>
</protein>
<keyword evidence="2" id="KW-0472">Membrane</keyword>